<organism evidence="1 2">
    <name type="scientific">Neotoma lepida</name>
    <name type="common">Desert woodrat</name>
    <dbReference type="NCBI Taxonomy" id="56216"/>
    <lineage>
        <taxon>Eukaryota</taxon>
        <taxon>Metazoa</taxon>
        <taxon>Chordata</taxon>
        <taxon>Craniata</taxon>
        <taxon>Vertebrata</taxon>
        <taxon>Euteleostomi</taxon>
        <taxon>Mammalia</taxon>
        <taxon>Eutheria</taxon>
        <taxon>Euarchontoglires</taxon>
        <taxon>Glires</taxon>
        <taxon>Rodentia</taxon>
        <taxon>Myomorpha</taxon>
        <taxon>Muroidea</taxon>
        <taxon>Cricetidae</taxon>
        <taxon>Neotominae</taxon>
        <taxon>Neotoma</taxon>
    </lineage>
</organism>
<gene>
    <name evidence="1" type="ORF">A6R68_05657</name>
</gene>
<reference evidence="1 2" key="1">
    <citation type="submission" date="2016-06" db="EMBL/GenBank/DDBJ databases">
        <title>The Draft Genome Sequence and Annotation of the Desert Woodrat Neotoma lepida.</title>
        <authorList>
            <person name="Campbell M."/>
            <person name="Oakeson K.F."/>
            <person name="Yandell M."/>
            <person name="Halpert J.R."/>
            <person name="Dearing D."/>
        </authorList>
    </citation>
    <scope>NUCLEOTIDE SEQUENCE [LARGE SCALE GENOMIC DNA]</scope>
    <source>
        <strain evidence="1">417</strain>
        <tissue evidence="1">Liver</tissue>
    </source>
</reference>
<dbReference type="PANTHER" id="PTHR11005">
    <property type="entry name" value="LYSOSOMAL ACID LIPASE-RELATED"/>
    <property type="match status" value="1"/>
</dbReference>
<sequence>MQHAKGVIRTIAYLETTTTKSHFDVYVGHAPVGTSVQTLLHYSQGIRTGIFQAYDLGSPFLNMLHYGQPTPPQYKIKDMKVPTAMWSGEEDFLANPIDVKQLVADIPNLVYHKKIADYNHMDFVIGLDAPKRVFNEI</sequence>
<dbReference type="OrthoDB" id="9974421at2759"/>
<name>A0A1A6GHQ0_NEOLE</name>
<dbReference type="STRING" id="56216.A0A1A6GHQ0"/>
<proteinExistence type="predicted"/>
<evidence type="ECO:0000313" key="2">
    <source>
        <dbReference type="Proteomes" id="UP000092124"/>
    </source>
</evidence>
<feature type="non-terminal residue" evidence="1">
    <location>
        <position position="137"/>
    </location>
</feature>
<dbReference type="EMBL" id="LZPO01088765">
    <property type="protein sequence ID" value="OBS65803.1"/>
    <property type="molecule type" value="Genomic_DNA"/>
</dbReference>
<evidence type="ECO:0000313" key="1">
    <source>
        <dbReference type="EMBL" id="OBS65803.1"/>
    </source>
</evidence>
<keyword evidence="2" id="KW-1185">Reference proteome</keyword>
<dbReference type="AlphaFoldDB" id="A0A1A6GHQ0"/>
<dbReference type="SUPFAM" id="SSF53474">
    <property type="entry name" value="alpha/beta-Hydrolases"/>
    <property type="match status" value="1"/>
</dbReference>
<dbReference type="InterPro" id="IPR029058">
    <property type="entry name" value="AB_hydrolase_fold"/>
</dbReference>
<comment type="caution">
    <text evidence="1">The sequence shown here is derived from an EMBL/GenBank/DDBJ whole genome shotgun (WGS) entry which is preliminary data.</text>
</comment>
<protein>
    <recommendedName>
        <fullName evidence="3">AB hydrolase-1 domain-containing protein</fullName>
    </recommendedName>
</protein>
<evidence type="ECO:0008006" key="3">
    <source>
        <dbReference type="Google" id="ProtNLM"/>
    </source>
</evidence>
<dbReference type="Proteomes" id="UP000092124">
    <property type="component" value="Unassembled WGS sequence"/>
</dbReference>
<accession>A0A1A6GHQ0</accession>
<dbReference type="Gene3D" id="3.40.50.1820">
    <property type="entry name" value="alpha/beta hydrolase"/>
    <property type="match status" value="1"/>
</dbReference>